<evidence type="ECO:0000313" key="3">
    <source>
        <dbReference type="Proteomes" id="UP000003704"/>
    </source>
</evidence>
<dbReference type="Proteomes" id="UP000003704">
    <property type="component" value="Unassembled WGS sequence"/>
</dbReference>
<name>I8TA15_9GAMM</name>
<feature type="signal peptide" evidence="1">
    <location>
        <begin position="1"/>
        <end position="17"/>
    </location>
</feature>
<dbReference type="AlphaFoldDB" id="I8TA15"/>
<evidence type="ECO:0000313" key="2">
    <source>
        <dbReference type="EMBL" id="EIT70485.1"/>
    </source>
</evidence>
<protein>
    <recommendedName>
        <fullName evidence="4">DUF1302 domain-containing protein</fullName>
    </recommendedName>
</protein>
<dbReference type="STRING" id="1172194.WQQ_06220"/>
<accession>I8TA15</accession>
<reference evidence="2 3" key="1">
    <citation type="journal article" date="2012" name="J. Bacteriol.">
        <title>Genome Sequence of n-Alkane-Degrading Hydrocarboniphaga effusa Strain AP103T (ATCC BAA-332T).</title>
        <authorList>
            <person name="Chang H.K."/>
            <person name="Zylstra G.J."/>
            <person name="Chae J.C."/>
        </authorList>
    </citation>
    <scope>NUCLEOTIDE SEQUENCE [LARGE SCALE GENOMIC DNA]</scope>
    <source>
        <strain evidence="2 3">AP103</strain>
    </source>
</reference>
<keyword evidence="1" id="KW-0732">Signal</keyword>
<dbReference type="InterPro" id="IPR010727">
    <property type="entry name" value="DUF1302"/>
</dbReference>
<dbReference type="Pfam" id="PF06980">
    <property type="entry name" value="DUF1302"/>
    <property type="match status" value="1"/>
</dbReference>
<keyword evidence="3" id="KW-1185">Reference proteome</keyword>
<organism evidence="2 3">
    <name type="scientific">Hydrocarboniphaga effusa AP103</name>
    <dbReference type="NCBI Taxonomy" id="1172194"/>
    <lineage>
        <taxon>Bacteria</taxon>
        <taxon>Pseudomonadati</taxon>
        <taxon>Pseudomonadota</taxon>
        <taxon>Gammaproteobacteria</taxon>
        <taxon>Nevskiales</taxon>
        <taxon>Nevskiaceae</taxon>
        <taxon>Hydrocarboniphaga</taxon>
    </lineage>
</organism>
<gene>
    <name evidence="2" type="ORF">WQQ_06220</name>
</gene>
<evidence type="ECO:0000256" key="1">
    <source>
        <dbReference type="SAM" id="SignalP"/>
    </source>
</evidence>
<dbReference type="EMBL" id="AKGD01000001">
    <property type="protein sequence ID" value="EIT70485.1"/>
    <property type="molecule type" value="Genomic_DNA"/>
</dbReference>
<comment type="caution">
    <text evidence="2">The sequence shown here is derived from an EMBL/GenBank/DDBJ whole genome shotgun (WGS) entry which is preliminary data.</text>
</comment>
<sequence>MVTAVFAAFACSAPAHAQEGGDTDGFLSSLWNKTTFNALVRADFSYRTTSFQNPYNQNNMPFQDVDVPRQAYVPPALSTGLVNNALGVLGLPGLNIAQPLDWNVPIPGFSDTVKRSDFIPQNDTEYNYNTLRFTGEMDTKFTQNLRLNIRLRGIYDPEMYDLFDANDVSGLQGGIKGGGGDRYADTGKANLFEAKGRNGRNLNPLEIAGRNYMIDLPTFIVNYKTGPFDFRFGNQQIAWGQAIFFRTFDVANGLDYRRHLVIDRAIEEYEDERVSKIALRGTMQVTDTMIADGFVGKFQPDIVGNPNTPFNVVPAQFYRPLDNYYTGNYDTKIDYGIRMKADYGNWGYQAMAVRRYNPLGVFHWTESGINDGLYGGLLGNIVESAYALKLPNCGALYNPSTCRMYGSVGEALSHTPLTIAPAGVYSAKEWFSSAAGVRLDGFDMVNTIIKEYPALQDVFASEVQDPEQTAHLLNTFFLGAGGSIRGNVARDYYRENVFGVGGTYVTSADPSSFLDSIILNLEVQYTPQRAYTRPDLSSNPIKSDEFIFTAVAEKWYRYTQAFPAAYLVFQYQHRTDSDLVGLNLRGYGGNARNQEYRPSDGLGSADYFVFAGFQPTPNRKFIFEWAFLLDAEGGLLAQPNVRWNPGNDISVDLFYNYVDAGAWGSGRSTLQRAFDYADEVALRFTYTL</sequence>
<evidence type="ECO:0008006" key="4">
    <source>
        <dbReference type="Google" id="ProtNLM"/>
    </source>
</evidence>
<feature type="chain" id="PRO_5003714040" description="DUF1302 domain-containing protein" evidence="1">
    <location>
        <begin position="18"/>
        <end position="688"/>
    </location>
</feature>
<proteinExistence type="predicted"/>